<dbReference type="PANTHER" id="PTHR46623:SF6">
    <property type="entry name" value="ALPHA_BETA-HYDROLASES SUPERFAMILY PROTEIN"/>
    <property type="match status" value="1"/>
</dbReference>
<dbReference type="InterPro" id="IPR002925">
    <property type="entry name" value="Dienelactn_hydro"/>
</dbReference>
<keyword evidence="2" id="KW-0378">Hydrolase</keyword>
<organism evidence="2 5">
    <name type="scientific">Pseudoduganella umbonata</name>
    <dbReference type="NCBI Taxonomy" id="864828"/>
    <lineage>
        <taxon>Bacteria</taxon>
        <taxon>Pseudomonadati</taxon>
        <taxon>Pseudomonadota</taxon>
        <taxon>Betaproteobacteria</taxon>
        <taxon>Burkholderiales</taxon>
        <taxon>Oxalobacteraceae</taxon>
        <taxon>Telluria group</taxon>
        <taxon>Pseudoduganella</taxon>
    </lineage>
</organism>
<dbReference type="SUPFAM" id="SSF53474">
    <property type="entry name" value="alpha/beta-Hydrolases"/>
    <property type="match status" value="1"/>
</dbReference>
<protein>
    <submittedName>
        <fullName evidence="2">Carboxymethylenebutenolidase</fullName>
        <ecNumber evidence="2">3.1.1.45</ecNumber>
    </submittedName>
    <submittedName>
        <fullName evidence="3">Dienelactone hydrolase family protein</fullName>
    </submittedName>
</protein>
<dbReference type="InterPro" id="IPR051049">
    <property type="entry name" value="Dienelactone_hydrolase-like"/>
</dbReference>
<dbReference type="PANTHER" id="PTHR46623">
    <property type="entry name" value="CARBOXYMETHYLENEBUTENOLIDASE-RELATED"/>
    <property type="match status" value="1"/>
</dbReference>
<reference evidence="3 4" key="1">
    <citation type="submission" date="2019-05" db="EMBL/GenBank/DDBJ databases">
        <title>Draft Genome Sequences of Six Type Strains of the Genus Massilia.</title>
        <authorList>
            <person name="Miess H."/>
            <person name="Frediansyhah A."/>
            <person name="Gross H."/>
        </authorList>
    </citation>
    <scope>NUCLEOTIDE SEQUENCE [LARGE SCALE GENOMIC DNA]</scope>
    <source>
        <strain evidence="3 4">DSMZ 26121</strain>
    </source>
</reference>
<dbReference type="GO" id="GO:0008806">
    <property type="term" value="F:carboxymethylenebutenolidase activity"/>
    <property type="evidence" value="ECO:0007669"/>
    <property type="project" value="UniProtKB-EC"/>
</dbReference>
<dbReference type="Gene3D" id="3.40.50.1820">
    <property type="entry name" value="alpha/beta hydrolase"/>
    <property type="match status" value="1"/>
</dbReference>
<dbReference type="EC" id="3.1.1.45" evidence="2"/>
<evidence type="ECO:0000313" key="4">
    <source>
        <dbReference type="Proteomes" id="UP000298763"/>
    </source>
</evidence>
<name>A0A4P8HM60_9BURK</name>
<proteinExistence type="predicted"/>
<dbReference type="Proteomes" id="UP000298763">
    <property type="component" value="Chromosome"/>
</dbReference>
<sequence length="232" mass="24640">MDSETVQVAVQDGVFDCLLVRPAAPGPAPVIAVLQEIFGVNPGIRSIAAHYAEAGYLALCPDLFWRSERHLSMSETDPAHAERGFALYNAYDFDRGVDDIAAAIALARTLPGSSGKVGVTGYCLGGLLTFLAARTDGDAFAAYYGGGTERFVDRAAGIRAPLLYHLAEEDEYIGRDAQLAIRAALAAVPSATVHSYPGCNHAFARPGGSHYDAASATLANDRTDRFFAQTLR</sequence>
<dbReference type="AlphaFoldDB" id="A0A4P8HM60"/>
<reference evidence="2 5" key="2">
    <citation type="submission" date="2020-08" db="EMBL/GenBank/DDBJ databases">
        <title>Genomic Encyclopedia of Type Strains, Phase III (KMG-III): the genomes of soil and plant-associated and newly described type strains.</title>
        <authorList>
            <person name="Whitman W."/>
        </authorList>
    </citation>
    <scope>NUCLEOTIDE SEQUENCE [LARGE SCALE GENOMIC DNA]</scope>
    <source>
        <strain evidence="2 5">CECT 7753</strain>
    </source>
</reference>
<dbReference type="EMBL" id="CP040017">
    <property type="protein sequence ID" value="QCP09305.1"/>
    <property type="molecule type" value="Genomic_DNA"/>
</dbReference>
<dbReference type="OrthoDB" id="62567at2"/>
<feature type="domain" description="Dienelactone hydrolase" evidence="1">
    <location>
        <begin position="15"/>
        <end position="230"/>
    </location>
</feature>
<gene>
    <name evidence="3" type="ORF">FCL38_01800</name>
    <name evidence="2" type="ORF">FHS02_006035</name>
</gene>
<evidence type="ECO:0000259" key="1">
    <source>
        <dbReference type="Pfam" id="PF01738"/>
    </source>
</evidence>
<evidence type="ECO:0000313" key="3">
    <source>
        <dbReference type="EMBL" id="QCP09305.1"/>
    </source>
</evidence>
<evidence type="ECO:0000313" key="2">
    <source>
        <dbReference type="EMBL" id="MBB3225164.1"/>
    </source>
</evidence>
<evidence type="ECO:0000313" key="5">
    <source>
        <dbReference type="Proteomes" id="UP000584325"/>
    </source>
</evidence>
<dbReference type="RefSeq" id="WP_137312193.1">
    <property type="nucleotide sequence ID" value="NZ_CP040017.1"/>
</dbReference>
<keyword evidence="4" id="KW-1185">Reference proteome</keyword>
<dbReference type="Pfam" id="PF01738">
    <property type="entry name" value="DLH"/>
    <property type="match status" value="1"/>
</dbReference>
<dbReference type="InterPro" id="IPR029058">
    <property type="entry name" value="AB_hydrolase_fold"/>
</dbReference>
<dbReference type="EMBL" id="JACHXS010000017">
    <property type="protein sequence ID" value="MBB3225164.1"/>
    <property type="molecule type" value="Genomic_DNA"/>
</dbReference>
<accession>A0A4P8HM60</accession>
<dbReference type="Proteomes" id="UP000584325">
    <property type="component" value="Unassembled WGS sequence"/>
</dbReference>